<geneLocation type="plasmid" evidence="1 2">
    <name>pPP1</name>
</geneLocation>
<keyword evidence="2" id="KW-1185">Reference proteome</keyword>
<name>A0ABM7VJ72_9BACT</name>
<protein>
    <submittedName>
        <fullName evidence="1">Uncharacterized protein</fullName>
    </submittedName>
</protein>
<dbReference type="Proteomes" id="UP001354989">
    <property type="component" value="Plasmid pPP1"/>
</dbReference>
<gene>
    <name evidence="1" type="ORF">PEPS_32950</name>
</gene>
<organism evidence="1 2">
    <name type="scientific">Persicobacter psychrovividus</name>
    <dbReference type="NCBI Taxonomy" id="387638"/>
    <lineage>
        <taxon>Bacteria</taxon>
        <taxon>Pseudomonadati</taxon>
        <taxon>Bacteroidota</taxon>
        <taxon>Cytophagia</taxon>
        <taxon>Cytophagales</taxon>
        <taxon>Persicobacteraceae</taxon>
        <taxon>Persicobacter</taxon>
    </lineage>
</organism>
<sequence length="50" mass="5714">MELPDLVLAVLPQAWARIKKYSVHDLYLEPIVDSRAGISAATFEYRTDHL</sequence>
<keyword evidence="1" id="KW-0614">Plasmid</keyword>
<dbReference type="EMBL" id="AP025293">
    <property type="protein sequence ID" value="BDD01015.1"/>
    <property type="molecule type" value="Genomic_DNA"/>
</dbReference>
<evidence type="ECO:0000313" key="1">
    <source>
        <dbReference type="EMBL" id="BDD01015.1"/>
    </source>
</evidence>
<evidence type="ECO:0000313" key="2">
    <source>
        <dbReference type="Proteomes" id="UP001354989"/>
    </source>
</evidence>
<proteinExistence type="predicted"/>
<dbReference type="RefSeq" id="WP_338398223.1">
    <property type="nucleotide sequence ID" value="NZ_AP025293.1"/>
</dbReference>
<accession>A0ABM7VJ72</accession>
<reference evidence="1 2" key="1">
    <citation type="submission" date="2021-12" db="EMBL/GenBank/DDBJ databases">
        <title>Genome sequencing of bacteria with rrn-lacking chromosome and rrn-plasmid.</title>
        <authorList>
            <person name="Anda M."/>
            <person name="Iwasaki W."/>
        </authorList>
    </citation>
    <scope>NUCLEOTIDE SEQUENCE [LARGE SCALE GENOMIC DNA]</scope>
    <source>
        <strain evidence="1 2">NBRC 101262</strain>
        <plasmid evidence="1 2">pPP1</plasmid>
    </source>
</reference>